<dbReference type="CDD" id="cd00462">
    <property type="entry name" value="PTH"/>
    <property type="match status" value="1"/>
</dbReference>
<comment type="subcellular location">
    <subcellularLocation>
        <location evidence="8">Cytoplasm</location>
    </subcellularLocation>
</comment>
<feature type="binding site" evidence="8">
    <location>
        <position position="112"/>
    </location>
    <ligand>
        <name>tRNA</name>
        <dbReference type="ChEBI" id="CHEBI:17843"/>
    </ligand>
</feature>
<feature type="binding site" evidence="8">
    <location>
        <position position="66"/>
    </location>
    <ligand>
        <name>tRNA</name>
        <dbReference type="ChEBI" id="CHEBI:17843"/>
    </ligand>
</feature>
<dbReference type="InterPro" id="IPR001328">
    <property type="entry name" value="Pept_tRNA_hydro"/>
</dbReference>
<evidence type="ECO:0000256" key="6">
    <source>
        <dbReference type="ARBA" id="ARBA00048707"/>
    </source>
</evidence>
<evidence type="ECO:0000313" key="14">
    <source>
        <dbReference type="Proteomes" id="UP001519348"/>
    </source>
</evidence>
<feature type="active site" description="Proton acceptor" evidence="8">
    <location>
        <position position="19"/>
    </location>
</feature>
<dbReference type="GO" id="GO:0004045">
    <property type="term" value="F:peptidyl-tRNA hydrolase activity"/>
    <property type="evidence" value="ECO:0007669"/>
    <property type="project" value="UniProtKB-UniRule"/>
</dbReference>
<comment type="function">
    <text evidence="8">Hydrolyzes ribosome-free peptidyl-tRNAs (with 1 or more amino acids incorporated), which drop off the ribosome during protein synthesis, or as a result of ribosome stalling.</text>
</comment>
<dbReference type="GO" id="GO:0000049">
    <property type="term" value="F:tRNA binding"/>
    <property type="evidence" value="ECO:0007669"/>
    <property type="project" value="UniProtKB-UniRule"/>
</dbReference>
<feature type="site" description="Stabilizes the basic form of H active site to accept a proton" evidence="8">
    <location>
        <position position="91"/>
    </location>
</feature>
<dbReference type="InterPro" id="IPR018171">
    <property type="entry name" value="Pept_tRNA_hydro_CS"/>
</dbReference>
<evidence type="ECO:0000313" key="12">
    <source>
        <dbReference type="EMBL" id="SDK34719.1"/>
    </source>
</evidence>
<dbReference type="EMBL" id="FNFI01000007">
    <property type="protein sequence ID" value="SDK34719.1"/>
    <property type="molecule type" value="Genomic_DNA"/>
</dbReference>
<keyword evidence="14" id="KW-1185">Reference proteome</keyword>
<dbReference type="NCBIfam" id="TIGR00447">
    <property type="entry name" value="pth"/>
    <property type="match status" value="1"/>
</dbReference>
<protein>
    <recommendedName>
        <fullName evidence="7 8">Peptidyl-tRNA hydrolase</fullName>
        <shortName evidence="8">Pth</shortName>
        <ecNumber evidence="1 8">3.1.1.29</ecNumber>
    </recommendedName>
</protein>
<proteinExistence type="inferred from homology"/>
<feature type="binding site" evidence="8">
    <location>
        <position position="64"/>
    </location>
    <ligand>
        <name>tRNA</name>
        <dbReference type="ChEBI" id="CHEBI:17843"/>
    </ligand>
</feature>
<comment type="subunit">
    <text evidence="8">Monomer.</text>
</comment>
<dbReference type="EMBL" id="JAGGKN010000003">
    <property type="protein sequence ID" value="MBP1951991.1"/>
    <property type="molecule type" value="Genomic_DNA"/>
</dbReference>
<comment type="catalytic activity">
    <reaction evidence="6 8 9">
        <text>an N-acyl-L-alpha-aminoacyl-tRNA + H2O = an N-acyl-L-amino acid + a tRNA + H(+)</text>
        <dbReference type="Rhea" id="RHEA:54448"/>
        <dbReference type="Rhea" id="RHEA-COMP:10123"/>
        <dbReference type="Rhea" id="RHEA-COMP:13883"/>
        <dbReference type="ChEBI" id="CHEBI:15377"/>
        <dbReference type="ChEBI" id="CHEBI:15378"/>
        <dbReference type="ChEBI" id="CHEBI:59874"/>
        <dbReference type="ChEBI" id="CHEBI:78442"/>
        <dbReference type="ChEBI" id="CHEBI:138191"/>
        <dbReference type="EC" id="3.1.1.29"/>
    </reaction>
</comment>
<evidence type="ECO:0000256" key="1">
    <source>
        <dbReference type="ARBA" id="ARBA00013260"/>
    </source>
</evidence>
<evidence type="ECO:0000256" key="4">
    <source>
        <dbReference type="ARBA" id="ARBA00022884"/>
    </source>
</evidence>
<dbReference type="GO" id="GO:0072344">
    <property type="term" value="P:rescue of stalled ribosome"/>
    <property type="evidence" value="ECO:0007669"/>
    <property type="project" value="UniProtKB-UniRule"/>
</dbReference>
<name>A0A1G9B5E8_9STAP</name>
<dbReference type="PANTHER" id="PTHR17224">
    <property type="entry name" value="PEPTIDYL-TRNA HYDROLASE"/>
    <property type="match status" value="1"/>
</dbReference>
<gene>
    <name evidence="8" type="primary">pth</name>
    <name evidence="11" type="ORF">J2Z27_001030</name>
    <name evidence="12" type="ORF">SAMN05216187_107108</name>
</gene>
<feature type="site" description="Discriminates between blocked and unblocked aminoacyl-tRNA" evidence="8">
    <location>
        <position position="9"/>
    </location>
</feature>
<dbReference type="FunFam" id="3.40.50.1470:FF:000001">
    <property type="entry name" value="Peptidyl-tRNA hydrolase"/>
    <property type="match status" value="1"/>
</dbReference>
<evidence type="ECO:0000256" key="7">
    <source>
        <dbReference type="ARBA" id="ARBA00050038"/>
    </source>
</evidence>
<dbReference type="EC" id="3.1.1.29" evidence="1 8"/>
<evidence type="ECO:0000313" key="13">
    <source>
        <dbReference type="Proteomes" id="UP000242700"/>
    </source>
</evidence>
<accession>A0A1G9B5E8</accession>
<evidence type="ECO:0000256" key="8">
    <source>
        <dbReference type="HAMAP-Rule" id="MF_00083"/>
    </source>
</evidence>
<feature type="binding site" evidence="8">
    <location>
        <position position="14"/>
    </location>
    <ligand>
        <name>tRNA</name>
        <dbReference type="ChEBI" id="CHEBI:17843"/>
    </ligand>
</feature>
<dbReference type="GO" id="GO:0006515">
    <property type="term" value="P:protein quality control for misfolded or incompletely synthesized proteins"/>
    <property type="evidence" value="ECO:0007669"/>
    <property type="project" value="UniProtKB-UniRule"/>
</dbReference>
<dbReference type="GO" id="GO:0005737">
    <property type="term" value="C:cytoplasm"/>
    <property type="evidence" value="ECO:0007669"/>
    <property type="project" value="UniProtKB-SubCell"/>
</dbReference>
<dbReference type="OrthoDB" id="9800507at2"/>
<reference evidence="12" key="1">
    <citation type="submission" date="2016-10" db="EMBL/GenBank/DDBJ databases">
        <authorList>
            <person name="de Groot N.N."/>
        </authorList>
    </citation>
    <scope>NUCLEOTIDE SEQUENCE [LARGE SCALE GENOMIC DNA]</scope>
    <source>
        <strain evidence="12">CGMCC 1.8911</strain>
    </source>
</reference>
<evidence type="ECO:0000256" key="2">
    <source>
        <dbReference type="ARBA" id="ARBA00022555"/>
    </source>
</evidence>
<keyword evidence="8" id="KW-0963">Cytoplasm</keyword>
<evidence type="ECO:0000313" key="11">
    <source>
        <dbReference type="EMBL" id="MBP1951991.1"/>
    </source>
</evidence>
<dbReference type="Gene3D" id="3.40.50.1470">
    <property type="entry name" value="Peptidyl-tRNA hydrolase"/>
    <property type="match status" value="1"/>
</dbReference>
<dbReference type="Pfam" id="PF01195">
    <property type="entry name" value="Pept_tRNA_hydro"/>
    <property type="match status" value="1"/>
</dbReference>
<dbReference type="Proteomes" id="UP000242700">
    <property type="component" value="Unassembled WGS sequence"/>
</dbReference>
<organism evidence="12 13">
    <name type="scientific">Jeotgalicoccus aerolatus</name>
    <dbReference type="NCBI Taxonomy" id="709510"/>
    <lineage>
        <taxon>Bacteria</taxon>
        <taxon>Bacillati</taxon>
        <taxon>Bacillota</taxon>
        <taxon>Bacilli</taxon>
        <taxon>Bacillales</taxon>
        <taxon>Staphylococcaceae</taxon>
        <taxon>Jeotgalicoccus</taxon>
    </lineage>
</organism>
<dbReference type="HAMAP" id="MF_00083">
    <property type="entry name" value="Pept_tRNA_hydro_bact"/>
    <property type="match status" value="1"/>
</dbReference>
<dbReference type="PROSITE" id="PS01195">
    <property type="entry name" value="PEPT_TRNA_HYDROL_1"/>
    <property type="match status" value="1"/>
</dbReference>
<evidence type="ECO:0000256" key="10">
    <source>
        <dbReference type="RuleBase" id="RU004320"/>
    </source>
</evidence>
<evidence type="ECO:0000256" key="5">
    <source>
        <dbReference type="ARBA" id="ARBA00038063"/>
    </source>
</evidence>
<dbReference type="Proteomes" id="UP001519348">
    <property type="component" value="Unassembled WGS sequence"/>
</dbReference>
<dbReference type="AlphaFoldDB" id="A0A1G9B5E8"/>
<dbReference type="InterPro" id="IPR036416">
    <property type="entry name" value="Pept_tRNA_hydro_sf"/>
</dbReference>
<evidence type="ECO:0000256" key="3">
    <source>
        <dbReference type="ARBA" id="ARBA00022801"/>
    </source>
</evidence>
<reference evidence="11 14" key="3">
    <citation type="submission" date="2021-03" db="EMBL/GenBank/DDBJ databases">
        <title>Genomic Encyclopedia of Type Strains, Phase IV (KMG-IV): sequencing the most valuable type-strain genomes for metagenomic binning, comparative biology and taxonomic classification.</title>
        <authorList>
            <person name="Goeker M."/>
        </authorList>
    </citation>
    <scope>NUCLEOTIDE SEQUENCE [LARGE SCALE GENOMIC DNA]</scope>
    <source>
        <strain evidence="11 14">DSM 22420</strain>
    </source>
</reference>
<reference evidence="13" key="2">
    <citation type="submission" date="2016-10" db="EMBL/GenBank/DDBJ databases">
        <authorList>
            <person name="Varghese N."/>
            <person name="Submissions S."/>
        </authorList>
    </citation>
    <scope>NUCLEOTIDE SEQUENCE [LARGE SCALE GENOMIC DNA]</scope>
    <source>
        <strain evidence="13">CGMCC 1.8911</strain>
    </source>
</reference>
<dbReference type="RefSeq" id="WP_092598110.1">
    <property type="nucleotide sequence ID" value="NZ_BMCN01000003.1"/>
</dbReference>
<dbReference type="PROSITE" id="PS01196">
    <property type="entry name" value="PEPT_TRNA_HYDROL_2"/>
    <property type="match status" value="1"/>
</dbReference>
<sequence length="190" mass="21216">MKCFIGLGNPGPKYDQTRHNIGFMAIDRLSSDTHIELDKSKFKCMYGTGLLNGEKIMLVKPQTFMNLSGEGVRPLVDYYNIDLADIVVIYDDLDLPLGRIRLRQKGSGGGHNGIKSLTQHLGSEKYNRIRLGIERPPAGMPVTNYVLGKFQKENQETLDKVLDVSSKACQSFVSEPFLDVMNEYNGDVNA</sequence>
<dbReference type="STRING" id="586411.SAMN05216187_107108"/>
<evidence type="ECO:0000256" key="9">
    <source>
        <dbReference type="RuleBase" id="RU000673"/>
    </source>
</evidence>
<dbReference type="SUPFAM" id="SSF53178">
    <property type="entry name" value="Peptidyl-tRNA hydrolase-like"/>
    <property type="match status" value="1"/>
</dbReference>
<keyword evidence="4 8" id="KW-0694">RNA-binding</keyword>
<dbReference type="PANTHER" id="PTHR17224:SF1">
    <property type="entry name" value="PEPTIDYL-TRNA HYDROLASE"/>
    <property type="match status" value="1"/>
</dbReference>
<comment type="similarity">
    <text evidence="5 8 10">Belongs to the PTH family.</text>
</comment>
<keyword evidence="3 8" id="KW-0378">Hydrolase</keyword>
<comment type="function">
    <text evidence="8">Catalyzes the release of premature peptidyl moieties from peptidyl-tRNA molecules trapped in stalled 50S ribosomal subunits, and thus maintains levels of free tRNAs and 50S ribosomes.</text>
</comment>
<keyword evidence="2 8" id="KW-0820">tRNA-binding</keyword>